<dbReference type="Proteomes" id="UP000183028">
    <property type="component" value="Unassembled WGS sequence"/>
</dbReference>
<sequence length="105" mass="12432">MIKLNYLYIELPKKVRLISKAMGINHYIEPETAFGFYDPYEDAPLAYTMGIGIDELFKLSETGLFDHIFVYLDKDNIAFYYDERNERHDIEGWIDLIQFEKGSNH</sequence>
<organism evidence="1 2">
    <name type="scientific">Sharpea azabuensis</name>
    <dbReference type="NCBI Taxonomy" id="322505"/>
    <lineage>
        <taxon>Bacteria</taxon>
        <taxon>Bacillati</taxon>
        <taxon>Bacillota</taxon>
        <taxon>Erysipelotrichia</taxon>
        <taxon>Erysipelotrichales</taxon>
        <taxon>Coprobacillaceae</taxon>
        <taxon>Sharpea</taxon>
    </lineage>
</organism>
<keyword evidence="2" id="KW-1185">Reference proteome</keyword>
<protein>
    <submittedName>
        <fullName evidence="1">Uncharacterized protein</fullName>
    </submittedName>
</protein>
<gene>
    <name evidence="1" type="ORF">SAMN04487834_101525</name>
</gene>
<name>A0A1H6SQV9_9FIRM</name>
<dbReference type="AlphaFoldDB" id="A0A1H6SQV9"/>
<dbReference type="RefSeq" id="WP_074731739.1">
    <property type="nucleotide sequence ID" value="NZ_FNYK01000015.1"/>
</dbReference>
<evidence type="ECO:0000313" key="2">
    <source>
        <dbReference type="Proteomes" id="UP000183028"/>
    </source>
</evidence>
<proteinExistence type="predicted"/>
<accession>A0A1H6SQV9</accession>
<evidence type="ECO:0000313" key="1">
    <source>
        <dbReference type="EMBL" id="SEI66265.1"/>
    </source>
</evidence>
<reference evidence="2" key="1">
    <citation type="submission" date="2016-10" db="EMBL/GenBank/DDBJ databases">
        <authorList>
            <person name="Varghese N."/>
        </authorList>
    </citation>
    <scope>NUCLEOTIDE SEQUENCE [LARGE SCALE GENOMIC DNA]</scope>
    <source>
        <strain evidence="2">DSM 20406</strain>
    </source>
</reference>
<dbReference type="EMBL" id="FNYK01000015">
    <property type="protein sequence ID" value="SEI66265.1"/>
    <property type="molecule type" value="Genomic_DNA"/>
</dbReference>